<comment type="caution">
    <text evidence="1">The sequence shown here is derived from an EMBL/GenBank/DDBJ whole genome shotgun (WGS) entry which is preliminary data.</text>
</comment>
<name>A0AAV2BSU4_9ARAC</name>
<reference evidence="1 2" key="1">
    <citation type="submission" date="2024-04" db="EMBL/GenBank/DDBJ databases">
        <authorList>
            <person name="Rising A."/>
            <person name="Reimegard J."/>
            <person name="Sonavane S."/>
            <person name="Akerstrom W."/>
            <person name="Nylinder S."/>
            <person name="Hedman E."/>
            <person name="Kallberg Y."/>
        </authorList>
    </citation>
    <scope>NUCLEOTIDE SEQUENCE [LARGE SCALE GENOMIC DNA]</scope>
</reference>
<accession>A0AAV2BSU4</accession>
<dbReference type="AlphaFoldDB" id="A0AAV2BSU4"/>
<evidence type="ECO:0000313" key="2">
    <source>
        <dbReference type="Proteomes" id="UP001497382"/>
    </source>
</evidence>
<gene>
    <name evidence="1" type="ORF">LARSCL_LOCUS21320</name>
</gene>
<keyword evidence="2" id="KW-1185">Reference proteome</keyword>
<organism evidence="1 2">
    <name type="scientific">Larinioides sclopetarius</name>
    <dbReference type="NCBI Taxonomy" id="280406"/>
    <lineage>
        <taxon>Eukaryota</taxon>
        <taxon>Metazoa</taxon>
        <taxon>Ecdysozoa</taxon>
        <taxon>Arthropoda</taxon>
        <taxon>Chelicerata</taxon>
        <taxon>Arachnida</taxon>
        <taxon>Araneae</taxon>
        <taxon>Araneomorphae</taxon>
        <taxon>Entelegynae</taxon>
        <taxon>Araneoidea</taxon>
        <taxon>Araneidae</taxon>
        <taxon>Larinioides</taxon>
    </lineage>
</organism>
<dbReference type="EMBL" id="CAXIEN010000497">
    <property type="protein sequence ID" value="CAL1299380.1"/>
    <property type="molecule type" value="Genomic_DNA"/>
</dbReference>
<proteinExistence type="predicted"/>
<dbReference type="Proteomes" id="UP001497382">
    <property type="component" value="Unassembled WGS sequence"/>
</dbReference>
<sequence>RNWRNKDGCRHKESIQQVKFSRKKCSHGASSRESDFMTEGGNGSTLFFVRQDRLRILAVGNELADRLKTFKTM</sequence>
<feature type="non-terminal residue" evidence="1">
    <location>
        <position position="1"/>
    </location>
</feature>
<protein>
    <submittedName>
        <fullName evidence="1">Uncharacterized protein</fullName>
    </submittedName>
</protein>
<evidence type="ECO:0000313" key="1">
    <source>
        <dbReference type="EMBL" id="CAL1299380.1"/>
    </source>
</evidence>